<name>A0A0M8PE31_RHORH</name>
<dbReference type="RefSeq" id="WP_040784265.1">
    <property type="nucleotide sequence ID" value="NZ_AZYO01000067.1"/>
</dbReference>
<dbReference type="SUPFAM" id="SSF55486">
    <property type="entry name" value="Metalloproteases ('zincins'), catalytic domain"/>
    <property type="match status" value="1"/>
</dbReference>
<dbReference type="Pfam" id="PF06262">
    <property type="entry name" value="Zincin_1"/>
    <property type="match status" value="1"/>
</dbReference>
<dbReference type="InterPro" id="IPR038555">
    <property type="entry name" value="Zincin_1_sf"/>
</dbReference>
<sequence length="164" mass="18326">MPRSRRPRPVTSRSVARRGRGVRGPLFPHEVPAWRSRAEKFDLLVLGAFAPIDAQWHDRLTKLDIAVDEVPKIRALDPDSVNWPSEVVADGPVPLSRLVPAGIDRRGAATRARIVLFRRPLELRAKDPEDLTDLVHDVLVHQVATYLGVEPEVVDPELGGFDED</sequence>
<proteinExistence type="predicted"/>
<comment type="caution">
    <text evidence="2">The sequence shown here is derived from an EMBL/GenBank/DDBJ whole genome shotgun (WGS) entry which is preliminary data.</text>
</comment>
<keyword evidence="2" id="KW-0378">Hydrolase</keyword>
<reference evidence="3" key="2">
    <citation type="submission" date="2015-01" db="EMBL/GenBank/DDBJ databases">
        <title>Draft genome sequence of potential hydrocarbon metabolising strain of Rhodococcus rhodochrous.</title>
        <authorList>
            <person name="Aggarwal R.K."/>
            <person name="Dawar C."/>
        </authorList>
    </citation>
    <scope>NUCLEOTIDE SEQUENCE [LARGE SCALE GENOMIC DNA]</scope>
    <source>
        <strain evidence="3">KG-21</strain>
    </source>
</reference>
<dbReference type="AlphaFoldDB" id="A0A0M8PE31"/>
<dbReference type="CDD" id="cd12954">
    <property type="entry name" value="MMP_TTHA0227_like_1"/>
    <property type="match status" value="1"/>
</dbReference>
<gene>
    <name evidence="2" type="ORF">Z051_20040</name>
</gene>
<dbReference type="GO" id="GO:0004527">
    <property type="term" value="F:exonuclease activity"/>
    <property type="evidence" value="ECO:0007669"/>
    <property type="project" value="UniProtKB-KW"/>
</dbReference>
<evidence type="ECO:0000313" key="2">
    <source>
        <dbReference type="EMBL" id="KOS54476.1"/>
    </source>
</evidence>
<feature type="region of interest" description="Disordered" evidence="1">
    <location>
        <begin position="1"/>
        <end position="21"/>
    </location>
</feature>
<dbReference type="PATRIC" id="fig|1441923.3.peg.4382"/>
<evidence type="ECO:0000313" key="3">
    <source>
        <dbReference type="Proteomes" id="UP000037712"/>
    </source>
</evidence>
<keyword evidence="2" id="KW-0540">Nuclease</keyword>
<keyword evidence="2" id="KW-0269">Exonuclease</keyword>
<dbReference type="EMBL" id="AZYO01000067">
    <property type="protein sequence ID" value="KOS54476.1"/>
    <property type="molecule type" value="Genomic_DNA"/>
</dbReference>
<dbReference type="InterPro" id="IPR010428">
    <property type="entry name" value="Zincin_1"/>
</dbReference>
<accession>A0A0M8PE31</accession>
<dbReference type="Gene3D" id="3.30.2010.20">
    <property type="match status" value="1"/>
</dbReference>
<dbReference type="Proteomes" id="UP000037712">
    <property type="component" value="Unassembled WGS sequence"/>
</dbReference>
<organism evidence="2 3">
    <name type="scientific">Rhodococcus rhodochrous KG-21</name>
    <dbReference type="NCBI Taxonomy" id="1441923"/>
    <lineage>
        <taxon>Bacteria</taxon>
        <taxon>Bacillati</taxon>
        <taxon>Actinomycetota</taxon>
        <taxon>Actinomycetes</taxon>
        <taxon>Mycobacteriales</taxon>
        <taxon>Nocardiaceae</taxon>
        <taxon>Rhodococcus</taxon>
    </lineage>
</organism>
<protein>
    <submittedName>
        <fullName evidence="2">Exonuclease</fullName>
    </submittedName>
</protein>
<reference evidence="2 3" key="1">
    <citation type="journal article" date="2015" name="Genome Announc.">
        <title>Draft Genome Sequence of Rhodococcus rhodochrous Strain KG-21, a Soil Isolate from Oil Fields of Krishna-Godavari Basin, India.</title>
        <authorList>
            <person name="Dawar C."/>
            <person name="Aggarwal R.K."/>
        </authorList>
    </citation>
    <scope>NUCLEOTIDE SEQUENCE [LARGE SCALE GENOMIC DNA]</scope>
    <source>
        <strain evidence="2 3">KG-21</strain>
    </source>
</reference>
<evidence type="ECO:0000256" key="1">
    <source>
        <dbReference type="SAM" id="MobiDB-lite"/>
    </source>
</evidence>